<dbReference type="Pfam" id="PF00010">
    <property type="entry name" value="HLH"/>
    <property type="match status" value="1"/>
</dbReference>
<dbReference type="AlphaFoldDB" id="R7V107"/>
<protein>
    <recommendedName>
        <fullName evidence="1">BHLH domain-containing protein</fullName>
    </recommendedName>
</protein>
<dbReference type="HOGENOM" id="CLU_1769828_0_0_1"/>
<dbReference type="EMBL" id="KB296161">
    <property type="protein sequence ID" value="ELU12194.1"/>
    <property type="molecule type" value="Genomic_DNA"/>
</dbReference>
<dbReference type="EnsemblMetazoa" id="CapteT225015">
    <property type="protein sequence ID" value="CapteP225015"/>
    <property type="gene ID" value="CapteG225015"/>
</dbReference>
<keyword evidence="4" id="KW-1185">Reference proteome</keyword>
<dbReference type="InterPro" id="IPR036638">
    <property type="entry name" value="HLH_DNA-bd_sf"/>
</dbReference>
<proteinExistence type="predicted"/>
<dbReference type="OrthoDB" id="10047910at2759"/>
<evidence type="ECO:0000259" key="1">
    <source>
        <dbReference type="Pfam" id="PF00010"/>
    </source>
</evidence>
<evidence type="ECO:0000313" key="2">
    <source>
        <dbReference type="EMBL" id="ELU12194.1"/>
    </source>
</evidence>
<dbReference type="InterPro" id="IPR011598">
    <property type="entry name" value="bHLH_dom"/>
</dbReference>
<feature type="domain" description="BHLH" evidence="1">
    <location>
        <begin position="34"/>
        <end position="67"/>
    </location>
</feature>
<dbReference type="Proteomes" id="UP000014760">
    <property type="component" value="Unassembled WGS sequence"/>
</dbReference>
<name>R7V107_CAPTE</name>
<dbReference type="Gene3D" id="4.10.280.10">
    <property type="entry name" value="Helix-loop-helix DNA-binding domain"/>
    <property type="match status" value="1"/>
</dbReference>
<dbReference type="GO" id="GO:0046983">
    <property type="term" value="F:protein dimerization activity"/>
    <property type="evidence" value="ECO:0007669"/>
    <property type="project" value="InterPro"/>
</dbReference>
<evidence type="ECO:0000313" key="3">
    <source>
        <dbReference type="EnsemblMetazoa" id="CapteP225015"/>
    </source>
</evidence>
<gene>
    <name evidence="2" type="ORF">CAPTEDRAFT_225015</name>
</gene>
<dbReference type="EMBL" id="AMQN01000832">
    <property type="status" value="NOT_ANNOTATED_CDS"/>
    <property type="molecule type" value="Genomic_DNA"/>
</dbReference>
<reference evidence="3" key="3">
    <citation type="submission" date="2015-06" db="UniProtKB">
        <authorList>
            <consortium name="EnsemblMetazoa"/>
        </authorList>
    </citation>
    <scope>IDENTIFICATION</scope>
</reference>
<reference evidence="2 4" key="2">
    <citation type="journal article" date="2013" name="Nature">
        <title>Insights into bilaterian evolution from three spiralian genomes.</title>
        <authorList>
            <person name="Simakov O."/>
            <person name="Marletaz F."/>
            <person name="Cho S.J."/>
            <person name="Edsinger-Gonzales E."/>
            <person name="Havlak P."/>
            <person name="Hellsten U."/>
            <person name="Kuo D.H."/>
            <person name="Larsson T."/>
            <person name="Lv J."/>
            <person name="Arendt D."/>
            <person name="Savage R."/>
            <person name="Osoegawa K."/>
            <person name="de Jong P."/>
            <person name="Grimwood J."/>
            <person name="Chapman J.A."/>
            <person name="Shapiro H."/>
            <person name="Aerts A."/>
            <person name="Otillar R.P."/>
            <person name="Terry A.Y."/>
            <person name="Boore J.L."/>
            <person name="Grigoriev I.V."/>
            <person name="Lindberg D.R."/>
            <person name="Seaver E.C."/>
            <person name="Weisblat D.A."/>
            <person name="Putnam N.H."/>
            <person name="Rokhsar D.S."/>
        </authorList>
    </citation>
    <scope>NUCLEOTIDE SEQUENCE</scope>
    <source>
        <strain evidence="2 4">I ESC-2004</strain>
    </source>
</reference>
<reference evidence="4" key="1">
    <citation type="submission" date="2012-12" db="EMBL/GenBank/DDBJ databases">
        <authorList>
            <person name="Hellsten U."/>
            <person name="Grimwood J."/>
            <person name="Chapman J.A."/>
            <person name="Shapiro H."/>
            <person name="Aerts A."/>
            <person name="Otillar R.P."/>
            <person name="Terry A.Y."/>
            <person name="Boore J.L."/>
            <person name="Simakov O."/>
            <person name="Marletaz F."/>
            <person name="Cho S.-J."/>
            <person name="Edsinger-Gonzales E."/>
            <person name="Havlak P."/>
            <person name="Kuo D.-H."/>
            <person name="Larsson T."/>
            <person name="Lv J."/>
            <person name="Arendt D."/>
            <person name="Savage R."/>
            <person name="Osoegawa K."/>
            <person name="de Jong P."/>
            <person name="Lindberg D.R."/>
            <person name="Seaver E.C."/>
            <person name="Weisblat D.A."/>
            <person name="Putnam N.H."/>
            <person name="Grigoriev I.V."/>
            <person name="Rokhsar D.S."/>
        </authorList>
    </citation>
    <scope>NUCLEOTIDE SEQUENCE</scope>
    <source>
        <strain evidence="4">I ESC-2004</strain>
    </source>
</reference>
<accession>R7V107</accession>
<organism evidence="2">
    <name type="scientific">Capitella teleta</name>
    <name type="common">Polychaete worm</name>
    <dbReference type="NCBI Taxonomy" id="283909"/>
    <lineage>
        <taxon>Eukaryota</taxon>
        <taxon>Metazoa</taxon>
        <taxon>Spiralia</taxon>
        <taxon>Lophotrochozoa</taxon>
        <taxon>Annelida</taxon>
        <taxon>Polychaeta</taxon>
        <taxon>Sedentaria</taxon>
        <taxon>Scolecida</taxon>
        <taxon>Capitellidae</taxon>
        <taxon>Capitella</taxon>
    </lineage>
</organism>
<evidence type="ECO:0000313" key="4">
    <source>
        <dbReference type="Proteomes" id="UP000014760"/>
    </source>
</evidence>
<dbReference type="SUPFAM" id="SSF47459">
    <property type="entry name" value="HLH, helix-loop-helix DNA-binding domain"/>
    <property type="match status" value="1"/>
</dbReference>
<sequence length="147" mass="16610">MVCLESTSLPQTSQLKSVSQKKKTQRKKLRMREYCNLKAIVPALASKQSVTKVTVVEEAIKYIDELQMALCGRLYANDHEKDEVSAPYMATVEECSYPEPSPRPQEILVEVNPHYDPRCHSQKTVNTKTVNAKTVNAKTVKSDSRKP</sequence>